<dbReference type="AlphaFoldDB" id="A0A6P2SCT2"/>
<sequence length="139" mass="15279">MTSKQAHSRDEALRLIAAADTASLDLNYESGWQDIAELDGLGARRGIRVTYRSHEHIAVHSRDALVAGLTRPKATFRRRTLYCRFDLGSVADRELVALETRAMRQGDYILAGHLLASPDDVWVDATTPPAAARSIPPKG</sequence>
<evidence type="ECO:0000313" key="2">
    <source>
        <dbReference type="Proteomes" id="UP000494170"/>
    </source>
</evidence>
<organism evidence="1 2">
    <name type="scientific">Burkholderia lata (strain ATCC 17760 / DSM 23089 / LMG 22485 / NCIMB 9086 / R18194 / 383)</name>
    <dbReference type="NCBI Taxonomy" id="482957"/>
    <lineage>
        <taxon>Bacteria</taxon>
        <taxon>Pseudomonadati</taxon>
        <taxon>Pseudomonadota</taxon>
        <taxon>Betaproteobacteria</taxon>
        <taxon>Burkholderiales</taxon>
        <taxon>Burkholderiaceae</taxon>
        <taxon>Burkholderia</taxon>
        <taxon>Burkholderia cepacia complex</taxon>
    </lineage>
</organism>
<proteinExistence type="predicted"/>
<evidence type="ECO:0000313" key="1">
    <source>
        <dbReference type="EMBL" id="VWC47732.1"/>
    </source>
</evidence>
<protein>
    <recommendedName>
        <fullName evidence="3">PHA-granule associated protein 4</fullName>
    </recommendedName>
</protein>
<dbReference type="Proteomes" id="UP000494170">
    <property type="component" value="Unassembled WGS sequence"/>
</dbReference>
<reference evidence="1 2" key="1">
    <citation type="submission" date="2019-09" db="EMBL/GenBank/DDBJ databases">
        <authorList>
            <person name="Depoorter E."/>
        </authorList>
    </citation>
    <scope>NUCLEOTIDE SEQUENCE [LARGE SCALE GENOMIC DNA]</scope>
    <source>
        <strain evidence="1">LMG 6863</strain>
    </source>
</reference>
<accession>A0A6P2SCT2</accession>
<gene>
    <name evidence="1" type="ORF">BLA6863_07562</name>
</gene>
<evidence type="ECO:0008006" key="3">
    <source>
        <dbReference type="Google" id="ProtNLM"/>
    </source>
</evidence>
<dbReference type="RefSeq" id="WP_254601679.1">
    <property type="nucleotide sequence ID" value="NZ_CABVPY010000103.1"/>
</dbReference>
<name>A0A6P2SCT2_BURL3</name>
<dbReference type="EMBL" id="CABVPY010000103">
    <property type="protein sequence ID" value="VWC47732.1"/>
    <property type="molecule type" value="Genomic_DNA"/>
</dbReference>